<evidence type="ECO:0000313" key="5">
    <source>
        <dbReference type="Proteomes" id="UP000004382"/>
    </source>
</evidence>
<dbReference type="EMBL" id="AGJK01000037">
    <property type="protein sequence ID" value="EHP93211.1"/>
    <property type="molecule type" value="Genomic_DNA"/>
</dbReference>
<dbReference type="InterPro" id="IPR001789">
    <property type="entry name" value="Sig_transdc_resp-reg_receiver"/>
</dbReference>
<dbReference type="Proteomes" id="UP000004382">
    <property type="component" value="Unassembled WGS sequence"/>
</dbReference>
<name>H1KGX4_METEX</name>
<feature type="modified residue" description="4-aspartylphosphate" evidence="2">
    <location>
        <position position="88"/>
    </location>
</feature>
<evidence type="ECO:0000256" key="1">
    <source>
        <dbReference type="ARBA" id="ARBA00022553"/>
    </source>
</evidence>
<evidence type="ECO:0000259" key="3">
    <source>
        <dbReference type="PROSITE" id="PS50110"/>
    </source>
</evidence>
<dbReference type="InterPro" id="IPR011006">
    <property type="entry name" value="CheY-like_superfamily"/>
</dbReference>
<dbReference type="PROSITE" id="PS50110">
    <property type="entry name" value="RESPONSE_REGULATORY"/>
    <property type="match status" value="1"/>
</dbReference>
<dbReference type="Gene3D" id="3.40.50.2300">
    <property type="match status" value="1"/>
</dbReference>
<gene>
    <name evidence="4" type="ORF">MetexDRAFT_1886</name>
</gene>
<organism evidence="4 5">
    <name type="scientific">Methylorubrum extorquens DSM 13060</name>
    <dbReference type="NCBI Taxonomy" id="882800"/>
    <lineage>
        <taxon>Bacteria</taxon>
        <taxon>Pseudomonadati</taxon>
        <taxon>Pseudomonadota</taxon>
        <taxon>Alphaproteobacteria</taxon>
        <taxon>Hyphomicrobiales</taxon>
        <taxon>Methylobacteriaceae</taxon>
        <taxon>Methylorubrum</taxon>
    </lineage>
</organism>
<protein>
    <submittedName>
        <fullName evidence="4">Response regulator receiver protein</fullName>
    </submittedName>
</protein>
<dbReference type="PANTHER" id="PTHR44591">
    <property type="entry name" value="STRESS RESPONSE REGULATOR PROTEIN 1"/>
    <property type="match status" value="1"/>
</dbReference>
<evidence type="ECO:0000313" key="4">
    <source>
        <dbReference type="EMBL" id="EHP93211.1"/>
    </source>
</evidence>
<accession>H1KGX4</accession>
<evidence type="ECO:0000256" key="2">
    <source>
        <dbReference type="PROSITE-ProRule" id="PRU00169"/>
    </source>
</evidence>
<dbReference type="PATRIC" id="fig|882800.3.peg.1850"/>
<sequence>MMRVGPHSKGMRLLRLPDAGLSNNKKTWEGGRMADKRTVLVVEDEEMLLSAVTMEFEDAGFAVLSAGTAEEAYGLLQGAGRVDLLFTDIRLPGQLDGWDLAERARVLHPALPVIYVTGYSAEQPRQVSESVLVMKPYRMTAIMSAAQQLGVE</sequence>
<dbReference type="AlphaFoldDB" id="H1KGX4"/>
<proteinExistence type="predicted"/>
<dbReference type="PANTHER" id="PTHR44591:SF21">
    <property type="entry name" value="TWO-COMPONENT RESPONSE REGULATOR"/>
    <property type="match status" value="1"/>
</dbReference>
<dbReference type="Pfam" id="PF00072">
    <property type="entry name" value="Response_reg"/>
    <property type="match status" value="1"/>
</dbReference>
<comment type="caution">
    <text evidence="4">The sequence shown here is derived from an EMBL/GenBank/DDBJ whole genome shotgun (WGS) entry which is preliminary data.</text>
</comment>
<dbReference type="InterPro" id="IPR050595">
    <property type="entry name" value="Bact_response_regulator"/>
</dbReference>
<feature type="domain" description="Response regulatory" evidence="3">
    <location>
        <begin position="38"/>
        <end position="150"/>
    </location>
</feature>
<dbReference type="GO" id="GO:0000160">
    <property type="term" value="P:phosphorelay signal transduction system"/>
    <property type="evidence" value="ECO:0007669"/>
    <property type="project" value="InterPro"/>
</dbReference>
<reference evidence="4 5" key="1">
    <citation type="submission" date="2011-09" db="EMBL/GenBank/DDBJ databases">
        <title>The draft genome of Methylobacterium extorquens DSM 13060.</title>
        <authorList>
            <consortium name="US DOE Joint Genome Institute (JGI-PGF)"/>
            <person name="Lucas S."/>
            <person name="Han J."/>
            <person name="Lapidus A."/>
            <person name="Cheng J.-F."/>
            <person name="Goodwin L."/>
            <person name="Pitluck S."/>
            <person name="Peters L."/>
            <person name="Land M.L."/>
            <person name="Hauser L."/>
            <person name="Koskimaki J."/>
            <person name="Halonen O."/>
            <person name="Pirttila A."/>
            <person name="Frank C."/>
            <person name="Woyke T.J."/>
        </authorList>
    </citation>
    <scope>NUCLEOTIDE SEQUENCE [LARGE SCALE GENOMIC DNA]</scope>
    <source>
        <strain evidence="4 5">DSM 13060</strain>
    </source>
</reference>
<dbReference type="SUPFAM" id="SSF52172">
    <property type="entry name" value="CheY-like"/>
    <property type="match status" value="1"/>
</dbReference>
<keyword evidence="1 2" id="KW-0597">Phosphoprotein</keyword>
<dbReference type="SMART" id="SM00448">
    <property type="entry name" value="REC"/>
    <property type="match status" value="1"/>
</dbReference>